<dbReference type="GO" id="GO:0003723">
    <property type="term" value="F:RNA binding"/>
    <property type="evidence" value="ECO:0007669"/>
    <property type="project" value="UniProtKB-UniRule"/>
</dbReference>
<keyword evidence="13 14" id="KW-0464">Manganese</keyword>
<dbReference type="Proteomes" id="UP000005926">
    <property type="component" value="Unassembled WGS sequence"/>
</dbReference>
<evidence type="ECO:0000256" key="9">
    <source>
        <dbReference type="ARBA" id="ARBA00022722"/>
    </source>
</evidence>
<feature type="domain" description="RNase H type-2" evidence="17">
    <location>
        <begin position="72"/>
        <end position="256"/>
    </location>
</feature>
<dbReference type="InterPro" id="IPR012337">
    <property type="entry name" value="RNaseH-like_sf"/>
</dbReference>
<proteinExistence type="inferred from homology"/>
<comment type="cofactor">
    <cofactor evidence="2">
        <name>Mg(2+)</name>
        <dbReference type="ChEBI" id="CHEBI:18420"/>
    </cofactor>
</comment>
<comment type="function">
    <text evidence="3 14 16">Endonuclease that specifically degrades the RNA of RNA-DNA hybrids.</text>
</comment>
<dbReference type="PANTHER" id="PTHR10954">
    <property type="entry name" value="RIBONUCLEASE H2 SUBUNIT A"/>
    <property type="match status" value="1"/>
</dbReference>
<dbReference type="GO" id="GO:0030145">
    <property type="term" value="F:manganese ion binding"/>
    <property type="evidence" value="ECO:0007669"/>
    <property type="project" value="UniProtKB-UniRule"/>
</dbReference>
<dbReference type="InterPro" id="IPR024567">
    <property type="entry name" value="RNase_HII/HIII_dom"/>
</dbReference>
<evidence type="ECO:0000256" key="1">
    <source>
        <dbReference type="ARBA" id="ARBA00000077"/>
    </source>
</evidence>
<keyword evidence="11 14" id="KW-0255">Endonuclease</keyword>
<keyword evidence="9 14" id="KW-0540">Nuclease</keyword>
<dbReference type="InterPro" id="IPR036397">
    <property type="entry name" value="RNaseH_sf"/>
</dbReference>
<dbReference type="GO" id="GO:0032299">
    <property type="term" value="C:ribonuclease H2 complex"/>
    <property type="evidence" value="ECO:0007669"/>
    <property type="project" value="TreeGrafter"/>
</dbReference>
<dbReference type="Pfam" id="PF01351">
    <property type="entry name" value="RNase_HII"/>
    <property type="match status" value="1"/>
</dbReference>
<evidence type="ECO:0000256" key="12">
    <source>
        <dbReference type="ARBA" id="ARBA00022801"/>
    </source>
</evidence>
<keyword evidence="12 14" id="KW-0378">Hydrolase</keyword>
<evidence type="ECO:0000256" key="4">
    <source>
        <dbReference type="ARBA" id="ARBA00004496"/>
    </source>
</evidence>
<dbReference type="EMBL" id="ACKZ01000009">
    <property type="protein sequence ID" value="EEW37866.1"/>
    <property type="molecule type" value="Genomic_DNA"/>
</dbReference>
<evidence type="ECO:0000256" key="13">
    <source>
        <dbReference type="ARBA" id="ARBA00023211"/>
    </source>
</evidence>
<evidence type="ECO:0000256" key="15">
    <source>
        <dbReference type="PROSITE-ProRule" id="PRU01319"/>
    </source>
</evidence>
<dbReference type="FunFam" id="3.30.420.10:FF:000006">
    <property type="entry name" value="Ribonuclease HII"/>
    <property type="match status" value="1"/>
</dbReference>
<evidence type="ECO:0000256" key="6">
    <source>
        <dbReference type="ARBA" id="ARBA00012180"/>
    </source>
</evidence>
<keyword evidence="10 14" id="KW-0479">Metal-binding</keyword>
<evidence type="ECO:0000256" key="16">
    <source>
        <dbReference type="RuleBase" id="RU003515"/>
    </source>
</evidence>
<evidence type="ECO:0000256" key="5">
    <source>
        <dbReference type="ARBA" id="ARBA00007383"/>
    </source>
</evidence>
<dbReference type="PANTHER" id="PTHR10954:SF18">
    <property type="entry name" value="RIBONUCLEASE HII"/>
    <property type="match status" value="1"/>
</dbReference>
<dbReference type="Gene3D" id="3.30.420.10">
    <property type="entry name" value="Ribonuclease H-like superfamily/Ribonuclease H"/>
    <property type="match status" value="1"/>
</dbReference>
<evidence type="ECO:0000256" key="2">
    <source>
        <dbReference type="ARBA" id="ARBA00001946"/>
    </source>
</evidence>
<dbReference type="CDD" id="cd07182">
    <property type="entry name" value="RNase_HII_bacteria_HII_like"/>
    <property type="match status" value="1"/>
</dbReference>
<dbReference type="RefSeq" id="WP_005605433.1">
    <property type="nucleotide sequence ID" value="NZ_CP102283.1"/>
</dbReference>
<evidence type="ECO:0000313" key="18">
    <source>
        <dbReference type="EMBL" id="EEW37866.1"/>
    </source>
</evidence>
<reference evidence="18 19" key="1">
    <citation type="submission" date="2009-08" db="EMBL/GenBank/DDBJ databases">
        <authorList>
            <person name="Muzny D."/>
            <person name="Qin X."/>
            <person name="Deng J."/>
            <person name="Jiang H."/>
            <person name="Liu Y."/>
            <person name="Qu J."/>
            <person name="Song X.-Z."/>
            <person name="Zhang L."/>
            <person name="Thornton R."/>
            <person name="Coyle M."/>
            <person name="Francisco L."/>
            <person name="Jackson L."/>
            <person name="Javaid M."/>
            <person name="Korchina V."/>
            <person name="Kovar C."/>
            <person name="Mata R."/>
            <person name="Mathew T."/>
            <person name="Ngo R."/>
            <person name="Nguyen L."/>
            <person name="Nguyen N."/>
            <person name="Okwuonu G."/>
            <person name="Ongeri F."/>
            <person name="Pham C."/>
            <person name="Simmons D."/>
            <person name="Wilczek-Boney K."/>
            <person name="Hale W."/>
            <person name="Jakkamsetti A."/>
            <person name="Pham P."/>
            <person name="Ruth R."/>
            <person name="San Lucas F."/>
            <person name="Warren J."/>
            <person name="Zhang J."/>
            <person name="Zhao Z."/>
            <person name="Zhou C."/>
            <person name="Zhu D."/>
            <person name="Lee S."/>
            <person name="Bess C."/>
            <person name="Blankenburg K."/>
            <person name="Forbes L."/>
            <person name="Fu Q."/>
            <person name="Gubbala S."/>
            <person name="Hirani K."/>
            <person name="Jayaseelan J.C."/>
            <person name="Lara F."/>
            <person name="Munidasa M."/>
            <person name="Palculict T."/>
            <person name="Patil S."/>
            <person name="Pu L.-L."/>
            <person name="Saada N."/>
            <person name="Tang L."/>
            <person name="Weissenberger G."/>
            <person name="Zhu Y."/>
            <person name="Hemphill L."/>
            <person name="Shang Y."/>
            <person name="Youmans B."/>
            <person name="Ayvaz T."/>
            <person name="Ross M."/>
            <person name="Santibanez J."/>
            <person name="Aqrawi P."/>
            <person name="Gross S."/>
            <person name="Joshi V."/>
            <person name="Fowler G."/>
            <person name="Nazareth L."/>
            <person name="Reid J."/>
            <person name="Worley K."/>
            <person name="Petrosino J."/>
            <person name="Highlander S."/>
            <person name="Gibbs R."/>
        </authorList>
    </citation>
    <scope>NUCLEOTIDE SEQUENCE [LARGE SCALE GENOMIC DNA]</scope>
    <source>
        <strain evidence="18 19">ATCC 49175</strain>
    </source>
</reference>
<dbReference type="AlphaFoldDB" id="C8NEN4"/>
<dbReference type="NCBIfam" id="NF000595">
    <property type="entry name" value="PRK00015.1-3"/>
    <property type="match status" value="1"/>
</dbReference>
<evidence type="ECO:0000256" key="10">
    <source>
        <dbReference type="ARBA" id="ARBA00022723"/>
    </source>
</evidence>
<gene>
    <name evidence="14 18" type="primary">rnhB</name>
    <name evidence="18" type="ORF">HMPREF0444_0379</name>
</gene>
<evidence type="ECO:0000313" key="19">
    <source>
        <dbReference type="Proteomes" id="UP000005926"/>
    </source>
</evidence>
<dbReference type="GeneID" id="78411350"/>
<dbReference type="PROSITE" id="PS51975">
    <property type="entry name" value="RNASE_H_2"/>
    <property type="match status" value="1"/>
</dbReference>
<dbReference type="eggNOG" id="COG0164">
    <property type="taxonomic scope" value="Bacteria"/>
</dbReference>
<protein>
    <recommendedName>
        <fullName evidence="7 14">Ribonuclease HII</fullName>
        <shortName evidence="14">RNase HII</shortName>
        <ecNumber evidence="6 14">3.1.26.4</ecNumber>
    </recommendedName>
</protein>
<comment type="cofactor">
    <cofactor evidence="14 15">
        <name>Mn(2+)</name>
        <dbReference type="ChEBI" id="CHEBI:29035"/>
    </cofactor>
    <cofactor evidence="14 15">
        <name>Mg(2+)</name>
        <dbReference type="ChEBI" id="CHEBI:18420"/>
    </cofactor>
    <text evidence="14 15">Manganese or magnesium. Binds 1 divalent metal ion per monomer in the absence of substrate. May bind a second metal ion after substrate binding.</text>
</comment>
<dbReference type="GO" id="GO:0005737">
    <property type="term" value="C:cytoplasm"/>
    <property type="evidence" value="ECO:0007669"/>
    <property type="project" value="UniProtKB-SubCell"/>
</dbReference>
<dbReference type="EC" id="3.1.26.4" evidence="6 14"/>
<dbReference type="STRING" id="638301.HMPREF0444_0379"/>
<keyword evidence="19" id="KW-1185">Reference proteome</keyword>
<accession>C8NEN4</accession>
<comment type="catalytic activity">
    <reaction evidence="1 14 15 16">
        <text>Endonucleolytic cleavage to 5'-phosphomonoester.</text>
        <dbReference type="EC" id="3.1.26.4"/>
    </reaction>
</comment>
<evidence type="ECO:0000256" key="7">
    <source>
        <dbReference type="ARBA" id="ARBA00019179"/>
    </source>
</evidence>
<comment type="similarity">
    <text evidence="5 14 16">Belongs to the RNase HII family.</text>
</comment>
<name>C8NEN4_9LACT</name>
<evidence type="ECO:0000256" key="3">
    <source>
        <dbReference type="ARBA" id="ARBA00004065"/>
    </source>
</evidence>
<organism evidence="18 19">
    <name type="scientific">Granulicatella adiacens ATCC 49175</name>
    <dbReference type="NCBI Taxonomy" id="638301"/>
    <lineage>
        <taxon>Bacteria</taxon>
        <taxon>Bacillati</taxon>
        <taxon>Bacillota</taxon>
        <taxon>Bacilli</taxon>
        <taxon>Lactobacillales</taxon>
        <taxon>Carnobacteriaceae</taxon>
        <taxon>Granulicatella</taxon>
    </lineage>
</organism>
<dbReference type="GO" id="GO:0006298">
    <property type="term" value="P:mismatch repair"/>
    <property type="evidence" value="ECO:0007669"/>
    <property type="project" value="TreeGrafter"/>
</dbReference>
<sequence length="256" mass="28622">MEKRSIKEIKLILEKIQTLSDERLTELRSDDRKGVQDLIAKFERHFAKKAERAAHFEEMQSFERAAQQKGYRMIAGIDEVGRGPLAGPVVAAAVILPEGMEDIGLDDSKKLSAKRREEIFEMIKEQAVAIGIGIVDAFTIDKINIYEASKVAMKRAIELLPEQPDYLLIDAMRLDTGIPQEGIIKGDAKSISIAAASIVAKEVRDQMMKDYEQLYPGYGFAQNAGYGTKAHIEGLEKLGPTPIHRMTFAPVKEYQQ</sequence>
<evidence type="ECO:0000256" key="8">
    <source>
        <dbReference type="ARBA" id="ARBA00022490"/>
    </source>
</evidence>
<feature type="binding site" evidence="14 15">
    <location>
        <position position="79"/>
    </location>
    <ligand>
        <name>a divalent metal cation</name>
        <dbReference type="ChEBI" id="CHEBI:60240"/>
    </ligand>
</feature>
<keyword evidence="8 14" id="KW-0963">Cytoplasm</keyword>
<evidence type="ECO:0000256" key="11">
    <source>
        <dbReference type="ARBA" id="ARBA00022759"/>
    </source>
</evidence>
<evidence type="ECO:0000259" key="17">
    <source>
        <dbReference type="PROSITE" id="PS51975"/>
    </source>
</evidence>
<dbReference type="InterPro" id="IPR022898">
    <property type="entry name" value="RNase_HII"/>
</dbReference>
<dbReference type="GO" id="GO:0004523">
    <property type="term" value="F:RNA-DNA hybrid ribonuclease activity"/>
    <property type="evidence" value="ECO:0007669"/>
    <property type="project" value="UniProtKB-UniRule"/>
</dbReference>
<dbReference type="HOGENOM" id="CLU_036532_2_1_9"/>
<feature type="binding site" evidence="14 15">
    <location>
        <position position="78"/>
    </location>
    <ligand>
        <name>a divalent metal cation</name>
        <dbReference type="ChEBI" id="CHEBI:60240"/>
    </ligand>
</feature>
<dbReference type="SUPFAM" id="SSF53098">
    <property type="entry name" value="Ribonuclease H-like"/>
    <property type="match status" value="1"/>
</dbReference>
<dbReference type="NCBIfam" id="NF000594">
    <property type="entry name" value="PRK00015.1-1"/>
    <property type="match status" value="1"/>
</dbReference>
<comment type="caution">
    <text evidence="18">The sequence shown here is derived from an EMBL/GenBank/DDBJ whole genome shotgun (WGS) entry which is preliminary data.</text>
</comment>
<feature type="binding site" evidence="14 15">
    <location>
        <position position="170"/>
    </location>
    <ligand>
        <name>a divalent metal cation</name>
        <dbReference type="ChEBI" id="CHEBI:60240"/>
    </ligand>
</feature>
<dbReference type="GO" id="GO:0043137">
    <property type="term" value="P:DNA replication, removal of RNA primer"/>
    <property type="evidence" value="ECO:0007669"/>
    <property type="project" value="TreeGrafter"/>
</dbReference>
<dbReference type="HAMAP" id="MF_00052_B">
    <property type="entry name" value="RNase_HII_B"/>
    <property type="match status" value="1"/>
</dbReference>
<comment type="subcellular location">
    <subcellularLocation>
        <location evidence="4 14">Cytoplasm</location>
    </subcellularLocation>
</comment>
<evidence type="ECO:0000256" key="14">
    <source>
        <dbReference type="HAMAP-Rule" id="MF_00052"/>
    </source>
</evidence>
<dbReference type="InterPro" id="IPR001352">
    <property type="entry name" value="RNase_HII/HIII"/>
</dbReference>